<gene>
    <name evidence="1" type="ORF">HF086_002203</name>
</gene>
<reference evidence="1" key="1">
    <citation type="journal article" date="2021" name="G3 (Bethesda)">
        <title>Genome and transcriptome analysis of the beet armyworm Spodoptera exigua reveals targets for pest control. .</title>
        <authorList>
            <person name="Simon S."/>
            <person name="Breeschoten T."/>
            <person name="Jansen H.J."/>
            <person name="Dirks R.P."/>
            <person name="Schranz M.E."/>
            <person name="Ros V.I.D."/>
        </authorList>
    </citation>
    <scope>NUCLEOTIDE SEQUENCE</scope>
    <source>
        <strain evidence="1">TB_SE_WUR_2020</strain>
    </source>
</reference>
<evidence type="ECO:0000313" key="2">
    <source>
        <dbReference type="Proteomes" id="UP000814243"/>
    </source>
</evidence>
<evidence type="ECO:0000313" key="1">
    <source>
        <dbReference type="EMBL" id="KAH9638747.1"/>
    </source>
</evidence>
<accession>A0A922SHP3</accession>
<dbReference type="Proteomes" id="UP000814243">
    <property type="component" value="Unassembled WGS sequence"/>
</dbReference>
<name>A0A922SHP3_SPOEX</name>
<protein>
    <submittedName>
        <fullName evidence="1">Uncharacterized protein</fullName>
    </submittedName>
</protein>
<comment type="caution">
    <text evidence="1">The sequence shown here is derived from an EMBL/GenBank/DDBJ whole genome shotgun (WGS) entry which is preliminary data.</text>
</comment>
<dbReference type="AlphaFoldDB" id="A0A922SHP3"/>
<dbReference type="EMBL" id="JACEFF010000375">
    <property type="protein sequence ID" value="KAH9638747.1"/>
    <property type="molecule type" value="Genomic_DNA"/>
</dbReference>
<organism evidence="1 2">
    <name type="scientific">Spodoptera exigua</name>
    <name type="common">Beet armyworm</name>
    <name type="synonym">Noctua fulgens</name>
    <dbReference type="NCBI Taxonomy" id="7107"/>
    <lineage>
        <taxon>Eukaryota</taxon>
        <taxon>Metazoa</taxon>
        <taxon>Ecdysozoa</taxon>
        <taxon>Arthropoda</taxon>
        <taxon>Hexapoda</taxon>
        <taxon>Insecta</taxon>
        <taxon>Pterygota</taxon>
        <taxon>Neoptera</taxon>
        <taxon>Endopterygota</taxon>
        <taxon>Lepidoptera</taxon>
        <taxon>Glossata</taxon>
        <taxon>Ditrysia</taxon>
        <taxon>Noctuoidea</taxon>
        <taxon>Noctuidae</taxon>
        <taxon>Amphipyrinae</taxon>
        <taxon>Spodoptera</taxon>
    </lineage>
</organism>
<sequence>MVYNPPARTLAPPGDGEEQLPVEIGNSALDTSTAEYCIVCVRTRTVLLRNESVVTARWSTAVRRWPRQRCRTLATEEWAAGAGAAGVALQCAPARGVLAAHAHAPLRLSVYADCWGLYHDQLLILVRPDITLPLVSLLLL</sequence>
<proteinExistence type="predicted"/>